<name>B9TCR0_RICCO</name>
<organism evidence="2 3">
    <name type="scientific">Ricinus communis</name>
    <name type="common">Castor bean</name>
    <dbReference type="NCBI Taxonomy" id="3988"/>
    <lineage>
        <taxon>Eukaryota</taxon>
        <taxon>Viridiplantae</taxon>
        <taxon>Streptophyta</taxon>
        <taxon>Embryophyta</taxon>
        <taxon>Tracheophyta</taxon>
        <taxon>Spermatophyta</taxon>
        <taxon>Magnoliopsida</taxon>
        <taxon>eudicotyledons</taxon>
        <taxon>Gunneridae</taxon>
        <taxon>Pentapetalae</taxon>
        <taxon>rosids</taxon>
        <taxon>fabids</taxon>
        <taxon>Malpighiales</taxon>
        <taxon>Euphorbiaceae</taxon>
        <taxon>Acalyphoideae</taxon>
        <taxon>Acalypheae</taxon>
        <taxon>Ricinus</taxon>
    </lineage>
</organism>
<reference evidence="3" key="1">
    <citation type="journal article" date="2010" name="Nat. Biotechnol.">
        <title>Draft genome sequence of the oilseed species Ricinus communis.</title>
        <authorList>
            <person name="Chan A.P."/>
            <person name="Crabtree J."/>
            <person name="Zhao Q."/>
            <person name="Lorenzi H."/>
            <person name="Orvis J."/>
            <person name="Puiu D."/>
            <person name="Melake-Berhan A."/>
            <person name="Jones K.M."/>
            <person name="Redman J."/>
            <person name="Chen G."/>
            <person name="Cahoon E.B."/>
            <person name="Gedil M."/>
            <person name="Stanke M."/>
            <person name="Haas B.J."/>
            <person name="Wortman J.R."/>
            <person name="Fraser-Liggett C.M."/>
            <person name="Ravel J."/>
            <person name="Rabinowicz P.D."/>
        </authorList>
    </citation>
    <scope>NUCLEOTIDE SEQUENCE [LARGE SCALE GENOMIC DNA]</scope>
    <source>
        <strain evidence="3">cv. Hale</strain>
    </source>
</reference>
<gene>
    <name evidence="2" type="ORF">RCOM_1836840</name>
</gene>
<accession>B9TCR0</accession>
<evidence type="ECO:0000313" key="3">
    <source>
        <dbReference type="Proteomes" id="UP000008311"/>
    </source>
</evidence>
<feature type="region of interest" description="Disordered" evidence="1">
    <location>
        <begin position="1"/>
        <end position="68"/>
    </location>
</feature>
<feature type="compositionally biased region" description="Low complexity" evidence="1">
    <location>
        <begin position="23"/>
        <end position="36"/>
    </location>
</feature>
<feature type="compositionally biased region" description="Low complexity" evidence="1">
    <location>
        <begin position="58"/>
        <end position="67"/>
    </location>
</feature>
<dbReference type="EMBL" id="EQ977501">
    <property type="protein sequence ID" value="EEF26354.1"/>
    <property type="molecule type" value="Genomic_DNA"/>
</dbReference>
<evidence type="ECO:0000256" key="1">
    <source>
        <dbReference type="SAM" id="MobiDB-lite"/>
    </source>
</evidence>
<protein>
    <submittedName>
        <fullName evidence="2">Uncharacterized protein</fullName>
    </submittedName>
</protein>
<dbReference type="AlphaFoldDB" id="B9TCR0"/>
<dbReference type="InParanoid" id="B9TCR0"/>
<proteinExistence type="predicted"/>
<keyword evidence="3" id="KW-1185">Reference proteome</keyword>
<dbReference type="Proteomes" id="UP000008311">
    <property type="component" value="Unassembled WGS sequence"/>
</dbReference>
<sequence>MRRRAAQGTPHGPVPRRRPRPLAPCLAPRRCQVRPSPAGPPIPRPRGGTRDSPPRRAPPTASSSARTCDAMRRATWCDPVL</sequence>
<evidence type="ECO:0000313" key="2">
    <source>
        <dbReference type="EMBL" id="EEF26354.1"/>
    </source>
</evidence>